<keyword evidence="2" id="KW-1185">Reference proteome</keyword>
<comment type="caution">
    <text evidence="1">The sequence shown here is derived from an EMBL/GenBank/DDBJ whole genome shotgun (WGS) entry which is preliminary data.</text>
</comment>
<evidence type="ECO:0000313" key="2">
    <source>
        <dbReference type="Proteomes" id="UP000316238"/>
    </source>
</evidence>
<protein>
    <submittedName>
        <fullName evidence="1">Uncharacterized protein</fullName>
    </submittedName>
</protein>
<name>A0A521G558_9BACT</name>
<sequence>MQNGKKCGEPTLCGLVSFCVLPLDKKIYIDYIKSPNELTGRISYVVLQTDAGHDERV</sequence>
<accession>A0A521G558</accession>
<gene>
    <name evidence="1" type="ORF">CDV28_10154</name>
</gene>
<dbReference type="EMBL" id="NQJD01000001">
    <property type="protein sequence ID" value="TAA76157.1"/>
    <property type="molecule type" value="Genomic_DNA"/>
</dbReference>
<dbReference type="AlphaFoldDB" id="A0A521G558"/>
<proteinExistence type="predicted"/>
<evidence type="ECO:0000313" key="1">
    <source>
        <dbReference type="EMBL" id="TAA76157.1"/>
    </source>
</evidence>
<organism evidence="1 2">
    <name type="scientific">Candidatus Electronema aureum</name>
    <dbReference type="NCBI Taxonomy" id="2005002"/>
    <lineage>
        <taxon>Bacteria</taxon>
        <taxon>Pseudomonadati</taxon>
        <taxon>Thermodesulfobacteriota</taxon>
        <taxon>Desulfobulbia</taxon>
        <taxon>Desulfobulbales</taxon>
        <taxon>Desulfobulbaceae</taxon>
        <taxon>Candidatus Electronema</taxon>
    </lineage>
</organism>
<reference evidence="1" key="1">
    <citation type="submission" date="2017-07" db="EMBL/GenBank/DDBJ databases">
        <title>The cable genome - Insights into the physiology and evolution of filamentous bacteria capable of sulfide oxidation via long distance electron transfer.</title>
        <authorList>
            <person name="Thorup C."/>
            <person name="Bjerg J.T."/>
            <person name="Schreiber L."/>
            <person name="Nielsen L.P."/>
            <person name="Kjeldsen K.U."/>
            <person name="Boesen T."/>
            <person name="Boggild A."/>
            <person name="Meysman F."/>
            <person name="Geelhoed J."/>
            <person name="Schramm A."/>
        </authorList>
    </citation>
    <scope>NUCLEOTIDE SEQUENCE [LARGE SCALE GENOMIC DNA]</scope>
    <source>
        <strain evidence="1">GS</strain>
    </source>
</reference>
<dbReference type="Proteomes" id="UP000316238">
    <property type="component" value="Unassembled WGS sequence"/>
</dbReference>